<reference evidence="1" key="1">
    <citation type="submission" date="2022-04" db="EMBL/GenBank/DDBJ databases">
        <title>Genome of the entomopathogenic fungus Entomophthora muscae.</title>
        <authorList>
            <person name="Elya C."/>
            <person name="Lovett B.R."/>
            <person name="Lee E."/>
            <person name="Macias A.M."/>
            <person name="Hajek A.E."/>
            <person name="De Bivort B.L."/>
            <person name="Kasson M.T."/>
            <person name="De Fine Licht H.H."/>
            <person name="Stajich J.E."/>
        </authorList>
    </citation>
    <scope>NUCLEOTIDE SEQUENCE</scope>
    <source>
        <strain evidence="1">Berkeley</strain>
    </source>
</reference>
<name>A0ACC2U9X4_9FUNG</name>
<protein>
    <submittedName>
        <fullName evidence="1">Lumazine synthase</fullName>
        <ecNumber evidence="1">2.5.1.78</ecNumber>
    </submittedName>
</protein>
<comment type="caution">
    <text evidence="1">The sequence shown here is derived from an EMBL/GenBank/DDBJ whole genome shotgun (WGS) entry which is preliminary data.</text>
</comment>
<keyword evidence="1" id="KW-0808">Transferase</keyword>
<accession>A0ACC2U9X4</accession>
<dbReference type="EC" id="2.5.1.78" evidence="1"/>
<proteinExistence type="predicted"/>
<organism evidence="1 2">
    <name type="scientific">Entomophthora muscae</name>
    <dbReference type="NCBI Taxonomy" id="34485"/>
    <lineage>
        <taxon>Eukaryota</taxon>
        <taxon>Fungi</taxon>
        <taxon>Fungi incertae sedis</taxon>
        <taxon>Zoopagomycota</taxon>
        <taxon>Entomophthoromycotina</taxon>
        <taxon>Entomophthoromycetes</taxon>
        <taxon>Entomophthorales</taxon>
        <taxon>Entomophthoraceae</taxon>
        <taxon>Entomophthora</taxon>
    </lineage>
</organism>
<dbReference type="EMBL" id="QTSX02000921">
    <property type="protein sequence ID" value="KAJ9083844.1"/>
    <property type="molecule type" value="Genomic_DNA"/>
</dbReference>
<sequence length="173" mass="18717">MSETFSKGLPGSDIHHDGSNLRILIVHARWNSQVITKLVDGAIERMVNSHGVKRENIILKSVPGSYELPFAANRLINLSKNSCNSSAETSRPFDAVICIGTLIKGATMHFEYICEAVTQGITRVSLDTGVPVIFGVLACLTEEQALERCGELNGHNHGTDWGSAAVEMALLTI</sequence>
<evidence type="ECO:0000313" key="2">
    <source>
        <dbReference type="Proteomes" id="UP001165960"/>
    </source>
</evidence>
<gene>
    <name evidence="1" type="primary">RIB4</name>
    <name evidence="1" type="ORF">DSO57_1030567</name>
</gene>
<keyword evidence="2" id="KW-1185">Reference proteome</keyword>
<evidence type="ECO:0000313" key="1">
    <source>
        <dbReference type="EMBL" id="KAJ9083844.1"/>
    </source>
</evidence>
<dbReference type="Proteomes" id="UP001165960">
    <property type="component" value="Unassembled WGS sequence"/>
</dbReference>